<accession>A0A8H7A8A5</accession>
<evidence type="ECO:0000256" key="5">
    <source>
        <dbReference type="RuleBase" id="RU361214"/>
    </source>
</evidence>
<dbReference type="GO" id="GO:0000423">
    <property type="term" value="P:mitophagy"/>
    <property type="evidence" value="ECO:0007669"/>
    <property type="project" value="TreeGrafter"/>
</dbReference>
<protein>
    <recommendedName>
        <fullName evidence="3 5">Autophagy-related protein 13</fullName>
    </recommendedName>
</protein>
<dbReference type="OrthoDB" id="70161at2759"/>
<dbReference type="InterPro" id="IPR036570">
    <property type="entry name" value="HORMA_dom_sf"/>
</dbReference>
<dbReference type="EMBL" id="JAACFV010000136">
    <property type="protein sequence ID" value="KAF7504495.1"/>
    <property type="molecule type" value="Genomic_DNA"/>
</dbReference>
<feature type="compositionally biased region" description="Gly residues" evidence="6">
    <location>
        <begin position="945"/>
        <end position="954"/>
    </location>
</feature>
<feature type="region of interest" description="Disordered" evidence="6">
    <location>
        <begin position="479"/>
        <end position="498"/>
    </location>
</feature>
<dbReference type="GO" id="GO:0034727">
    <property type="term" value="P:piecemeal microautophagy of the nucleus"/>
    <property type="evidence" value="ECO:0007669"/>
    <property type="project" value="TreeGrafter"/>
</dbReference>
<organism evidence="8 9">
    <name type="scientific">Endocarpon pusillum</name>
    <dbReference type="NCBI Taxonomy" id="364733"/>
    <lineage>
        <taxon>Eukaryota</taxon>
        <taxon>Fungi</taxon>
        <taxon>Dikarya</taxon>
        <taxon>Ascomycota</taxon>
        <taxon>Pezizomycotina</taxon>
        <taxon>Eurotiomycetes</taxon>
        <taxon>Chaetothyriomycetidae</taxon>
        <taxon>Verrucariales</taxon>
        <taxon>Verrucariaceae</taxon>
        <taxon>Endocarpon</taxon>
    </lineage>
</organism>
<feature type="region of interest" description="Disordered" evidence="6">
    <location>
        <begin position="916"/>
        <end position="954"/>
    </location>
</feature>
<feature type="compositionally biased region" description="Low complexity" evidence="6">
    <location>
        <begin position="833"/>
        <end position="846"/>
    </location>
</feature>
<evidence type="ECO:0000256" key="4">
    <source>
        <dbReference type="ARBA" id="ARBA00023006"/>
    </source>
</evidence>
<dbReference type="Gene3D" id="3.30.900.10">
    <property type="entry name" value="HORMA domain"/>
    <property type="match status" value="1"/>
</dbReference>
<dbReference type="PANTHER" id="PTHR13430:SF4">
    <property type="entry name" value="AUTOPHAGY-RELATED PROTEIN 13"/>
    <property type="match status" value="1"/>
</dbReference>
<name>A0A8H7A8A5_9EURO</name>
<feature type="region of interest" description="Disordered" evidence="6">
    <location>
        <begin position="503"/>
        <end position="563"/>
    </location>
</feature>
<dbReference type="Proteomes" id="UP000606974">
    <property type="component" value="Unassembled WGS sequence"/>
</dbReference>
<feature type="compositionally biased region" description="Basic and acidic residues" evidence="6">
    <location>
        <begin position="919"/>
        <end position="941"/>
    </location>
</feature>
<evidence type="ECO:0000256" key="2">
    <source>
        <dbReference type="ARBA" id="ARBA00011848"/>
    </source>
</evidence>
<keyword evidence="4 5" id="KW-0072">Autophagy</keyword>
<feature type="compositionally biased region" description="Pro residues" evidence="6">
    <location>
        <begin position="457"/>
        <end position="467"/>
    </location>
</feature>
<evidence type="ECO:0000313" key="8">
    <source>
        <dbReference type="EMBL" id="KAF7504495.1"/>
    </source>
</evidence>
<dbReference type="InterPro" id="IPR040182">
    <property type="entry name" value="ATG13"/>
</dbReference>
<dbReference type="GO" id="GO:0005829">
    <property type="term" value="C:cytosol"/>
    <property type="evidence" value="ECO:0007669"/>
    <property type="project" value="TreeGrafter"/>
</dbReference>
<dbReference type="GO" id="GO:1990316">
    <property type="term" value="C:Atg1/ULK1 kinase complex"/>
    <property type="evidence" value="ECO:0007669"/>
    <property type="project" value="InterPro"/>
</dbReference>
<feature type="region of interest" description="Disordered" evidence="6">
    <location>
        <begin position="1"/>
        <end position="62"/>
    </location>
</feature>
<feature type="compositionally biased region" description="Polar residues" evidence="6">
    <location>
        <begin position="503"/>
        <end position="514"/>
    </location>
</feature>
<evidence type="ECO:0000313" key="9">
    <source>
        <dbReference type="Proteomes" id="UP000606974"/>
    </source>
</evidence>
<feature type="region of interest" description="Disordered" evidence="6">
    <location>
        <begin position="631"/>
        <end position="747"/>
    </location>
</feature>
<dbReference type="Gene3D" id="6.10.140.1900">
    <property type="match status" value="1"/>
</dbReference>
<feature type="compositionally biased region" description="Polar residues" evidence="6">
    <location>
        <begin position="338"/>
        <end position="351"/>
    </location>
</feature>
<evidence type="ECO:0000259" key="7">
    <source>
        <dbReference type="Pfam" id="PF10033"/>
    </source>
</evidence>
<comment type="subunit">
    <text evidence="2">Interacts with ATG1 to form the ATG1-ATG13 kinase complex.</text>
</comment>
<feature type="region of interest" description="Disordered" evidence="6">
    <location>
        <begin position="398"/>
        <end position="471"/>
    </location>
</feature>
<comment type="caution">
    <text evidence="8">The sequence shown here is derived from an EMBL/GenBank/DDBJ whole genome shotgun (WGS) entry which is preliminary data.</text>
</comment>
<reference evidence="8" key="1">
    <citation type="submission" date="2020-02" db="EMBL/GenBank/DDBJ databases">
        <authorList>
            <person name="Palmer J.M."/>
        </authorList>
    </citation>
    <scope>NUCLEOTIDE SEQUENCE</scope>
    <source>
        <strain evidence="8">EPUS1.4</strain>
        <tissue evidence="8">Thallus</tissue>
    </source>
</reference>
<dbReference type="GO" id="GO:0000407">
    <property type="term" value="C:phagophore assembly site"/>
    <property type="evidence" value="ECO:0007669"/>
    <property type="project" value="TreeGrafter"/>
</dbReference>
<comment type="similarity">
    <text evidence="1 5">Belongs to the ATG13 family. Fungi subfamily.</text>
</comment>
<feature type="region of interest" description="Disordered" evidence="6">
    <location>
        <begin position="338"/>
        <end position="366"/>
    </location>
</feature>
<evidence type="ECO:0000256" key="6">
    <source>
        <dbReference type="SAM" id="MobiDB-lite"/>
    </source>
</evidence>
<keyword evidence="9" id="KW-1185">Reference proteome</keyword>
<dbReference type="GO" id="GO:0034497">
    <property type="term" value="P:protein localization to phagophore assembly site"/>
    <property type="evidence" value="ECO:0007669"/>
    <property type="project" value="TreeGrafter"/>
</dbReference>
<gene>
    <name evidence="8" type="ORF">GJ744_002175</name>
</gene>
<dbReference type="AlphaFoldDB" id="A0A8H7A8A5"/>
<dbReference type="Pfam" id="PF10033">
    <property type="entry name" value="ATG13"/>
    <property type="match status" value="1"/>
</dbReference>
<sequence>MHQHPRPPPATASPASSERTNPERTNNQRDQDRDTPPAENFSRSSHERADGSDDSSSSSNSAAEVARLHQVIQNFHTKAALIILRSRFDLAPAYTKGSNSKRLNKWFNVELDETEDYRDEIRTWKNCDYKIHRPPPLTIEVILNTDELTSKQKLVIIDDQGKRWDVQDTLASSRTKSRRRRGRAEYEVILERWTIQLGEGPSELASDLNAILPLVYKKSIVLFRSLFTYSAFLPAWKLSRKLAKTRSNNFLKLQYRITDGSQSGILSRSDNLTVPLYDSQDEIVSDYSFGITESPAGPFSVKVSYRLNCEFGVDDSESLLSSRFMGADDELFRPSISNDDVSLRRQPSIQEVGSLPSGRKDVVSRPDLGQAYGSLSTFHQIGAASGTSPITALRNAQDLGSASPAASPPTRPMPAQRSSQNPRSSLRAVEGNAGIGRRSSISFQPFKTPSLSASPSLVPPVSNPPRPSVSRAPVLGALNEARGMPPPAVPASAARKISQTAGENTITPSASNSPKPAPITRYSSSFSHRRARLSSGGAAKIEDDQGSSGKTSAASSANQPGSGVMVDAAVSANTASVREDDENIAEFISMLELKRDLLTPADASAAEASTRRTAAALNRFHRMRDSNAALSDSMSMSLHRSSSSSSRQLSSVPPMVAATSVSTSSSPGKPISPHTPHTPAIPSRLSANSIIDYSHRDPVDSGPSLDDRGDLSEEAPSDGTVVEQAASHVPPIDIPTSPRPFMPSYRRSSSVAQGRIVADDEDVGELYGMRSAAMRSASMGADRRNVSALHIAPADVQTDDAEYDPDQAAGRLTHRSSLDYHRRFASDIQPKTAEGAESGSGSGSSSVHQVYRSRLVRGGGAGRGLTPPHGSESGGSGSFERRGGSRQSFSRPSDQRNLLDEDEQLFLPFAISDIGASRRSLEEARGTQGSTERDRGWDTKRGGRRGGGYQPWGS</sequence>
<feature type="compositionally biased region" description="Basic and acidic residues" evidence="6">
    <location>
        <begin position="816"/>
        <end position="825"/>
    </location>
</feature>
<dbReference type="InterPro" id="IPR018731">
    <property type="entry name" value="Atg13_N"/>
</dbReference>
<feature type="domain" description="Autophagy-related protein 13 N-terminal" evidence="7">
    <location>
        <begin position="72"/>
        <end position="311"/>
    </location>
</feature>
<proteinExistence type="inferred from homology"/>
<feature type="compositionally biased region" description="Low complexity" evidence="6">
    <location>
        <begin position="631"/>
        <end position="666"/>
    </location>
</feature>
<feature type="compositionally biased region" description="Basic and acidic residues" evidence="6">
    <location>
        <begin position="693"/>
        <end position="711"/>
    </location>
</feature>
<evidence type="ECO:0000256" key="3">
    <source>
        <dbReference type="ARBA" id="ARBA00013801"/>
    </source>
</evidence>
<feature type="compositionally biased region" description="Basic and acidic residues" evidence="6">
    <location>
        <begin position="20"/>
        <end position="36"/>
    </location>
</feature>
<feature type="region of interest" description="Disordered" evidence="6">
    <location>
        <begin position="797"/>
        <end position="902"/>
    </location>
</feature>
<evidence type="ECO:0000256" key="1">
    <source>
        <dbReference type="ARBA" id="ARBA00005246"/>
    </source>
</evidence>
<dbReference type="PANTHER" id="PTHR13430">
    <property type="match status" value="1"/>
</dbReference>
<feature type="compositionally biased region" description="Pro residues" evidence="6">
    <location>
        <begin position="1"/>
        <end position="11"/>
    </location>
</feature>